<feature type="compositionally biased region" description="Pro residues" evidence="5">
    <location>
        <begin position="520"/>
        <end position="530"/>
    </location>
</feature>
<evidence type="ECO:0000256" key="1">
    <source>
        <dbReference type="ARBA" id="ARBA00004173"/>
    </source>
</evidence>
<dbReference type="GO" id="GO:0005829">
    <property type="term" value="C:cytosol"/>
    <property type="evidence" value="ECO:0007669"/>
    <property type="project" value="TreeGrafter"/>
</dbReference>
<protein>
    <recommendedName>
        <fullName evidence="8">FAD/NAD(P)-binding domain-containing protein</fullName>
    </recommendedName>
</protein>
<sequence>MEDGKFDVIIVGTGLTESITAAALAKAGFKVAHIDQNPYYGGNEASLTLDELANWADTTASSTNSKYTSISRSNDMPSQTRQYSVCLSPSVIPSIGPMISSLVSSGVAKYGGFRLLERVGVYHPSGTIKNVPGTKEDVFKNKEITLVNKRRLMRFLMFAVGEFEEKKELDGAHDMPFGSFLQNEFSLKDDIHTALVFALALCFSPSDPTLPALHRIRRYLRSAGRYGSSPFLLGHYGGAGEIAQGFCRAAAVSGGVYILGRRILSISHSSTASSDCPSEQPDPGPHYSITLDDFPDTLSSSIMISSASHLPPHLAHLSKPLPSLSSNPFTTLSIARCIAIVDQGINFPPPTSPLNEPMSEDADEGTSTDSLEAAPEPKPLTPLDAGIIVFPPSSVAGGSTSVAATVLVTGEGTMSTPKDKWILYINLPLTTSDVNSASAQNLLQPYLDATLALTTSTSSSSKLSQESPSVPAAPVEPSAGPVYPVIATPLFTTFYIEHPDASPPSPGDAATHSNTYLIPSPLPPASPLPDMPDAAATHAEATFWEAIKTLQQLGVQPKQDQGSEETQNAGEDDSDPSGIESFWPQLDTGEESSGEDEWYQSEQLVFRQPEILAEVSSLLLIFGSPEKLRHPNNIDPLIKFLGKRTYPSTPSAPHAHPAAPAELKNRFDDFVKKFEASRESSLSNSKSNGVLKEFWDAPERLWRQDIEEVEINAILSGGASLH</sequence>
<dbReference type="GO" id="GO:0006103">
    <property type="term" value="P:2-oxoglutarate metabolic process"/>
    <property type="evidence" value="ECO:0007669"/>
    <property type="project" value="InterPro"/>
</dbReference>
<dbReference type="GO" id="GO:0005739">
    <property type="term" value="C:mitochondrion"/>
    <property type="evidence" value="ECO:0007669"/>
    <property type="project" value="UniProtKB-SubCell"/>
</dbReference>
<reference evidence="6 7" key="1">
    <citation type="journal article" date="2020" name="ISME J.">
        <title>Uncovering the hidden diversity of litter-decomposition mechanisms in mushroom-forming fungi.</title>
        <authorList>
            <person name="Floudas D."/>
            <person name="Bentzer J."/>
            <person name="Ahren D."/>
            <person name="Johansson T."/>
            <person name="Persson P."/>
            <person name="Tunlid A."/>
        </authorList>
    </citation>
    <scope>NUCLEOTIDE SEQUENCE [LARGE SCALE GENOMIC DNA]</scope>
    <source>
        <strain evidence="6 7">CBS 661.87</strain>
    </source>
</reference>
<dbReference type="PRINTS" id="PR00891">
    <property type="entry name" value="RABGDIREP"/>
</dbReference>
<dbReference type="Pfam" id="PF10937">
    <property type="entry name" value="Kgd4-YMR31"/>
    <property type="match status" value="1"/>
</dbReference>
<dbReference type="GO" id="GO:0005968">
    <property type="term" value="C:Rab-protein geranylgeranyltransferase complex"/>
    <property type="evidence" value="ECO:0007669"/>
    <property type="project" value="TreeGrafter"/>
</dbReference>
<name>A0A8H5LWJ9_9AGAR</name>
<dbReference type="GO" id="GO:0016192">
    <property type="term" value="P:vesicle-mediated transport"/>
    <property type="evidence" value="ECO:0007669"/>
    <property type="project" value="TreeGrafter"/>
</dbReference>
<feature type="compositionally biased region" description="Polar residues" evidence="5">
    <location>
        <begin position="554"/>
        <end position="569"/>
    </location>
</feature>
<dbReference type="GO" id="GO:0007264">
    <property type="term" value="P:small GTPase-mediated signal transduction"/>
    <property type="evidence" value="ECO:0007669"/>
    <property type="project" value="InterPro"/>
</dbReference>
<feature type="region of interest" description="Disordered" evidence="5">
    <location>
        <begin position="498"/>
        <end position="533"/>
    </location>
</feature>
<dbReference type="Gene3D" id="3.30.519.10">
    <property type="entry name" value="Guanine Nucleotide Dissociation Inhibitor, domain 2"/>
    <property type="match status" value="1"/>
</dbReference>
<feature type="region of interest" description="Disordered" evidence="5">
    <location>
        <begin position="348"/>
        <end position="378"/>
    </location>
</feature>
<evidence type="ECO:0000256" key="2">
    <source>
        <dbReference type="ARBA" id="ARBA00005593"/>
    </source>
</evidence>
<dbReference type="Pfam" id="PF00996">
    <property type="entry name" value="GDI"/>
    <property type="match status" value="1"/>
</dbReference>
<dbReference type="AlphaFoldDB" id="A0A8H5LWJ9"/>
<evidence type="ECO:0000313" key="6">
    <source>
        <dbReference type="EMBL" id="KAF5371976.1"/>
    </source>
</evidence>
<evidence type="ECO:0008006" key="8">
    <source>
        <dbReference type="Google" id="ProtNLM"/>
    </source>
</evidence>
<dbReference type="InterPro" id="IPR018203">
    <property type="entry name" value="GDP_dissociation_inhibitor"/>
</dbReference>
<comment type="similarity">
    <text evidence="4">Belongs to the alpha-ketoglutarate dehydrogenase component 4 family.</text>
</comment>
<dbReference type="Proteomes" id="UP000565441">
    <property type="component" value="Unassembled WGS sequence"/>
</dbReference>
<dbReference type="PANTHER" id="PTHR11787:SF4">
    <property type="entry name" value="CHM, RAB ESCORT PROTEIN 1"/>
    <property type="match status" value="1"/>
</dbReference>
<gene>
    <name evidence="6" type="ORF">D9615_008044</name>
</gene>
<feature type="region of interest" description="Disordered" evidence="5">
    <location>
        <begin position="459"/>
        <end position="478"/>
    </location>
</feature>
<evidence type="ECO:0000256" key="3">
    <source>
        <dbReference type="ARBA" id="ARBA00023128"/>
    </source>
</evidence>
<proteinExistence type="inferred from homology"/>
<comment type="similarity">
    <text evidence="2">Belongs to the Rab GDI family.</text>
</comment>
<comment type="subcellular location">
    <subcellularLocation>
        <location evidence="1">Mitochondrion</location>
    </subcellularLocation>
</comment>
<organism evidence="6 7">
    <name type="scientific">Tricholomella constricta</name>
    <dbReference type="NCBI Taxonomy" id="117010"/>
    <lineage>
        <taxon>Eukaryota</taxon>
        <taxon>Fungi</taxon>
        <taxon>Dikarya</taxon>
        <taxon>Basidiomycota</taxon>
        <taxon>Agaricomycotina</taxon>
        <taxon>Agaricomycetes</taxon>
        <taxon>Agaricomycetidae</taxon>
        <taxon>Agaricales</taxon>
        <taxon>Tricholomatineae</taxon>
        <taxon>Lyophyllaceae</taxon>
        <taxon>Tricholomella</taxon>
    </lineage>
</organism>
<keyword evidence="3" id="KW-0496">Mitochondrion</keyword>
<dbReference type="EMBL" id="JAACJP010000044">
    <property type="protein sequence ID" value="KAF5371976.1"/>
    <property type="molecule type" value="Genomic_DNA"/>
</dbReference>
<dbReference type="InterPro" id="IPR036188">
    <property type="entry name" value="FAD/NAD-bd_sf"/>
</dbReference>
<accession>A0A8H5LWJ9</accession>
<dbReference type="OrthoDB" id="9446342at2759"/>
<dbReference type="Gene3D" id="3.50.50.60">
    <property type="entry name" value="FAD/NAD(P)-binding domain"/>
    <property type="match status" value="2"/>
</dbReference>
<dbReference type="PANTHER" id="PTHR11787">
    <property type="entry name" value="RAB GDP-DISSOCIATION INHIBITOR"/>
    <property type="match status" value="1"/>
</dbReference>
<evidence type="ECO:0000313" key="7">
    <source>
        <dbReference type="Proteomes" id="UP000565441"/>
    </source>
</evidence>
<feature type="compositionally biased region" description="Acidic residues" evidence="5">
    <location>
        <begin position="588"/>
        <end position="599"/>
    </location>
</feature>
<evidence type="ECO:0000256" key="4">
    <source>
        <dbReference type="ARBA" id="ARBA00043970"/>
    </source>
</evidence>
<comment type="caution">
    <text evidence="6">The sequence shown here is derived from an EMBL/GenBank/DDBJ whole genome shotgun (WGS) entry which is preliminary data.</text>
</comment>
<keyword evidence="7" id="KW-1185">Reference proteome</keyword>
<feature type="region of interest" description="Disordered" evidence="5">
    <location>
        <begin position="554"/>
        <end position="600"/>
    </location>
</feature>
<dbReference type="GO" id="GO:0005092">
    <property type="term" value="F:GDP-dissociation inhibitor activity"/>
    <property type="evidence" value="ECO:0007669"/>
    <property type="project" value="InterPro"/>
</dbReference>
<evidence type="ECO:0000256" key="5">
    <source>
        <dbReference type="SAM" id="MobiDB-lite"/>
    </source>
</evidence>
<dbReference type="SUPFAM" id="SSF51905">
    <property type="entry name" value="FAD/NAD(P)-binding domain"/>
    <property type="match status" value="1"/>
</dbReference>
<dbReference type="InterPro" id="IPR020373">
    <property type="entry name" value="Kgd4/YMR-31"/>
</dbReference>
<dbReference type="GO" id="GO:0005634">
    <property type="term" value="C:nucleus"/>
    <property type="evidence" value="ECO:0007669"/>
    <property type="project" value="TreeGrafter"/>
</dbReference>